<proteinExistence type="predicted"/>
<accession>A0A5E4MT42</accession>
<gene>
    <name evidence="1" type="ORF">CINCED_3A024940</name>
</gene>
<evidence type="ECO:0000313" key="1">
    <source>
        <dbReference type="EMBL" id="VVC33130.1"/>
    </source>
</evidence>
<evidence type="ECO:0000313" key="2">
    <source>
        <dbReference type="Proteomes" id="UP000325440"/>
    </source>
</evidence>
<keyword evidence="2" id="KW-1185">Reference proteome</keyword>
<dbReference type="AlphaFoldDB" id="A0A5E4MT42"/>
<sequence>MEMVKFWGNLDLKEKCIEVPNALQYCDQFWMKFVCSIIQKNVIFNQHRRMDTQN</sequence>
<protein>
    <submittedName>
        <fullName evidence="1">Uncharacterized protein</fullName>
    </submittedName>
</protein>
<dbReference type="Proteomes" id="UP000325440">
    <property type="component" value="Unassembled WGS sequence"/>
</dbReference>
<name>A0A5E4MT42_9HEMI</name>
<organism evidence="1 2">
    <name type="scientific">Cinara cedri</name>
    <dbReference type="NCBI Taxonomy" id="506608"/>
    <lineage>
        <taxon>Eukaryota</taxon>
        <taxon>Metazoa</taxon>
        <taxon>Ecdysozoa</taxon>
        <taxon>Arthropoda</taxon>
        <taxon>Hexapoda</taxon>
        <taxon>Insecta</taxon>
        <taxon>Pterygota</taxon>
        <taxon>Neoptera</taxon>
        <taxon>Paraneoptera</taxon>
        <taxon>Hemiptera</taxon>
        <taxon>Sternorrhyncha</taxon>
        <taxon>Aphidomorpha</taxon>
        <taxon>Aphidoidea</taxon>
        <taxon>Aphididae</taxon>
        <taxon>Lachninae</taxon>
        <taxon>Cinara</taxon>
    </lineage>
</organism>
<reference evidence="1 2" key="1">
    <citation type="submission" date="2019-08" db="EMBL/GenBank/DDBJ databases">
        <authorList>
            <person name="Alioto T."/>
            <person name="Alioto T."/>
            <person name="Gomez Garrido J."/>
        </authorList>
    </citation>
    <scope>NUCLEOTIDE SEQUENCE [LARGE SCALE GENOMIC DNA]</scope>
</reference>
<dbReference type="EMBL" id="CABPRJ010000963">
    <property type="protein sequence ID" value="VVC33130.1"/>
    <property type="molecule type" value="Genomic_DNA"/>
</dbReference>